<comment type="caution">
    <text evidence="1">The sequence shown here is derived from an EMBL/GenBank/DDBJ whole genome shotgun (WGS) entry which is preliminary data.</text>
</comment>
<dbReference type="InterPro" id="IPR036864">
    <property type="entry name" value="Zn2-C6_fun-type_DNA-bd_sf"/>
</dbReference>
<dbReference type="Proteomes" id="UP000800093">
    <property type="component" value="Unassembled WGS sequence"/>
</dbReference>
<evidence type="ECO:0008006" key="3">
    <source>
        <dbReference type="Google" id="ProtNLM"/>
    </source>
</evidence>
<name>A0A9P4JWP9_9PLEO</name>
<dbReference type="OrthoDB" id="10582116at2759"/>
<evidence type="ECO:0000313" key="2">
    <source>
        <dbReference type="Proteomes" id="UP000800093"/>
    </source>
</evidence>
<proteinExistence type="predicted"/>
<evidence type="ECO:0000313" key="1">
    <source>
        <dbReference type="EMBL" id="KAF2258564.1"/>
    </source>
</evidence>
<keyword evidence="2" id="KW-1185">Reference proteome</keyword>
<accession>A0A9P4JWP9</accession>
<gene>
    <name evidence="1" type="ORF">CC78DRAFT_112817</name>
</gene>
<protein>
    <recommendedName>
        <fullName evidence="3">Zn(2)-C6 fungal-type domain-containing protein</fullName>
    </recommendedName>
</protein>
<organism evidence="1 2">
    <name type="scientific">Lojkania enalia</name>
    <dbReference type="NCBI Taxonomy" id="147567"/>
    <lineage>
        <taxon>Eukaryota</taxon>
        <taxon>Fungi</taxon>
        <taxon>Dikarya</taxon>
        <taxon>Ascomycota</taxon>
        <taxon>Pezizomycotina</taxon>
        <taxon>Dothideomycetes</taxon>
        <taxon>Pleosporomycetidae</taxon>
        <taxon>Pleosporales</taxon>
        <taxon>Pleosporales incertae sedis</taxon>
        <taxon>Lojkania</taxon>
    </lineage>
</organism>
<dbReference type="AlphaFoldDB" id="A0A9P4JWP9"/>
<dbReference type="SUPFAM" id="SSF57701">
    <property type="entry name" value="Zn2/Cys6 DNA-binding domain"/>
    <property type="match status" value="1"/>
</dbReference>
<dbReference type="GO" id="GO:0000981">
    <property type="term" value="F:DNA-binding transcription factor activity, RNA polymerase II-specific"/>
    <property type="evidence" value="ECO:0007669"/>
    <property type="project" value="InterPro"/>
</dbReference>
<reference evidence="2" key="1">
    <citation type="journal article" date="2020" name="Stud. Mycol.">
        <title>101 Dothideomycetes genomes: A test case for predicting lifestyles and emergence of pathogens.</title>
        <authorList>
            <person name="Haridas S."/>
            <person name="Albert R."/>
            <person name="Binder M."/>
            <person name="Bloem J."/>
            <person name="LaButti K."/>
            <person name="Salamov A."/>
            <person name="Andreopoulos B."/>
            <person name="Baker S."/>
            <person name="Barry K."/>
            <person name="Bills G."/>
            <person name="Bluhm B."/>
            <person name="Cannon C."/>
            <person name="Castanera R."/>
            <person name="Culley D."/>
            <person name="Daum C."/>
            <person name="Ezra D."/>
            <person name="Gonzalez J."/>
            <person name="Henrissat B."/>
            <person name="Kuo A."/>
            <person name="Liang C."/>
            <person name="Lipzen A."/>
            <person name="Lutzoni F."/>
            <person name="Magnuson J."/>
            <person name="Mondo S."/>
            <person name="Nolan M."/>
            <person name="Ohm R."/>
            <person name="Pangilinan J."/>
            <person name="Park H.-J."/>
            <person name="Ramirez L."/>
            <person name="Alfaro M."/>
            <person name="Sun H."/>
            <person name="Tritt A."/>
            <person name="Yoshinaga Y."/>
            <person name="Zwiers L.-H."/>
            <person name="Turgeon B."/>
            <person name="Goodwin S."/>
            <person name="Spatafora J."/>
            <person name="Crous P."/>
            <person name="Grigoriev I."/>
        </authorList>
    </citation>
    <scope>NUCLEOTIDE SEQUENCE [LARGE SCALE GENOMIC DNA]</scope>
    <source>
        <strain evidence="2">CBS 304.66</strain>
    </source>
</reference>
<sequence length="173" mass="20039">MRHHTVLTRMLGACGRCERQRIRCIPDDDDPCGPCLTCIRAKRMCPRFEKLNPASVPFIPTLLPHKVDVYRVHVQSFNCSDEQRLYIIEKCEFAALDNIRLPISDLTSDLNRFLHNAIVPLLLVTFNSKNHNDSEDFKWDAVQLGYKLSFNPLVYNPIPDVIVWLTVFLEISR</sequence>
<dbReference type="GO" id="GO:0008270">
    <property type="term" value="F:zinc ion binding"/>
    <property type="evidence" value="ECO:0007669"/>
    <property type="project" value="InterPro"/>
</dbReference>
<dbReference type="EMBL" id="ML986757">
    <property type="protein sequence ID" value="KAF2258564.1"/>
    <property type="molecule type" value="Genomic_DNA"/>
</dbReference>